<evidence type="ECO:0000313" key="4">
    <source>
        <dbReference type="Proteomes" id="UP000234479"/>
    </source>
</evidence>
<dbReference type="Pfam" id="PF09423">
    <property type="entry name" value="PhoD"/>
    <property type="match status" value="1"/>
</dbReference>
<dbReference type="InterPro" id="IPR029052">
    <property type="entry name" value="Metallo-depent_PP-like"/>
</dbReference>
<dbReference type="InterPro" id="IPR018946">
    <property type="entry name" value="PhoD-like_MPP"/>
</dbReference>
<gene>
    <name evidence="3" type="ORF">SGCZBJ_03215</name>
</gene>
<dbReference type="SUPFAM" id="SSF56300">
    <property type="entry name" value="Metallo-dependent phosphatases"/>
    <property type="match status" value="1"/>
</dbReference>
<dbReference type="EMBL" id="PJRS01000009">
    <property type="protein sequence ID" value="PLR28468.1"/>
    <property type="molecule type" value="Genomic_DNA"/>
</dbReference>
<dbReference type="PANTHER" id="PTHR33987:SF1">
    <property type="entry name" value="CALCINEURIN-LIKE METALLO-PHOSPHOESTERASE SUPERFAMILY PROTEIN"/>
    <property type="match status" value="1"/>
</dbReference>
<dbReference type="PANTHER" id="PTHR33987">
    <property type="entry name" value="CALCINEURIN-LIKE METALLO-PHOSPHOESTERASE SUPERFAMILY PROTEIN"/>
    <property type="match status" value="1"/>
</dbReference>
<dbReference type="Gene3D" id="3.60.21.70">
    <property type="entry name" value="PhoD-like phosphatase"/>
    <property type="match status" value="1"/>
</dbReference>
<evidence type="ECO:0000256" key="1">
    <source>
        <dbReference type="SAM" id="SignalP"/>
    </source>
</evidence>
<organism evidence="3 4">
    <name type="scientific">Caulobacter zeae</name>
    <dbReference type="NCBI Taxonomy" id="2055137"/>
    <lineage>
        <taxon>Bacteria</taxon>
        <taxon>Pseudomonadati</taxon>
        <taxon>Pseudomonadota</taxon>
        <taxon>Alphaproteobacteria</taxon>
        <taxon>Caulobacterales</taxon>
        <taxon>Caulobacteraceae</taxon>
        <taxon>Caulobacter</taxon>
    </lineage>
</organism>
<evidence type="ECO:0000259" key="2">
    <source>
        <dbReference type="Pfam" id="PF09423"/>
    </source>
</evidence>
<keyword evidence="1" id="KW-0732">Signal</keyword>
<protein>
    <submittedName>
        <fullName evidence="3">Phosphodiesterase</fullName>
    </submittedName>
</protein>
<dbReference type="PROSITE" id="PS51318">
    <property type="entry name" value="TAT"/>
    <property type="match status" value="1"/>
</dbReference>
<dbReference type="OrthoDB" id="327733at2"/>
<dbReference type="Proteomes" id="UP000234479">
    <property type="component" value="Unassembled WGS sequence"/>
</dbReference>
<feature type="domain" description="PhoD-like phosphatase metallophosphatase" evidence="2">
    <location>
        <begin position="48"/>
        <end position="307"/>
    </location>
</feature>
<reference evidence="3 4" key="1">
    <citation type="submission" date="2017-12" db="EMBL/GenBank/DDBJ databases">
        <title>The genome sequence of Caulobacter sp. 410.</title>
        <authorList>
            <person name="Gao J."/>
            <person name="Mao X."/>
            <person name="Sun J."/>
        </authorList>
    </citation>
    <scope>NUCLEOTIDE SEQUENCE [LARGE SCALE GENOMIC DNA]</scope>
    <source>
        <strain evidence="3 4">410</strain>
    </source>
</reference>
<dbReference type="InterPro" id="IPR038607">
    <property type="entry name" value="PhoD-like_sf"/>
</dbReference>
<dbReference type="AlphaFoldDB" id="A0A2N5DQX5"/>
<comment type="caution">
    <text evidence="3">The sequence shown here is derived from an EMBL/GenBank/DDBJ whole genome shotgun (WGS) entry which is preliminary data.</text>
</comment>
<feature type="chain" id="PRO_5014665768" evidence="1">
    <location>
        <begin position="25"/>
        <end position="374"/>
    </location>
</feature>
<dbReference type="CDD" id="cd07389">
    <property type="entry name" value="MPP_PhoD"/>
    <property type="match status" value="1"/>
</dbReference>
<sequence>MTDLSRRSALGLSAAALAVAPAAAQTPKVLGVDAPHPALDKPLTRIAFGSCAKQDKDQPIWEAIFATKPDLFMFLGDNIYADTRDPKVMAAKYAMLAAKPHFRRLRDEIPVVAIWDDHDFGENDAGGDYPMKAESRRQFCDFWGEPENSPRRTRDGVHAAYVFGPEGRRVQILLPDLRWNRTPLAEKTFKGGYKAWAVARGLQGKETPGPYDRIADQDATMIGEPQWAWLEAQLAQPADLRIFGSSLQVLADFAGWESWINYARDHQRLFEAIRRQRAERLFFVSGDTHYAEVSRLDLNVPYPMWDVTSSGLTEVWPVTPPNALRASAVLRERNFGLITIDWSPSAPKVTVEIRDEKGQVRISQAIDAGTLRMG</sequence>
<proteinExistence type="predicted"/>
<accession>A0A2N5DQX5</accession>
<evidence type="ECO:0000313" key="3">
    <source>
        <dbReference type="EMBL" id="PLR28468.1"/>
    </source>
</evidence>
<dbReference type="RefSeq" id="WP_101716584.1">
    <property type="nucleotide sequence ID" value="NZ_PJRS01000009.1"/>
</dbReference>
<name>A0A2N5DQX5_9CAUL</name>
<dbReference type="InterPro" id="IPR006311">
    <property type="entry name" value="TAT_signal"/>
</dbReference>
<feature type="signal peptide" evidence="1">
    <location>
        <begin position="1"/>
        <end position="24"/>
    </location>
</feature>
<keyword evidence="4" id="KW-1185">Reference proteome</keyword>